<evidence type="ECO:0000256" key="4">
    <source>
        <dbReference type="ARBA" id="ARBA00022989"/>
    </source>
</evidence>
<dbReference type="InterPro" id="IPR050250">
    <property type="entry name" value="Macrolide_Exporter_MacB"/>
</dbReference>
<feature type="transmembrane region" description="Helical" evidence="7">
    <location>
        <begin position="358"/>
        <end position="378"/>
    </location>
</feature>
<feature type="transmembrane region" description="Helical" evidence="7">
    <location>
        <begin position="268"/>
        <end position="293"/>
    </location>
</feature>
<dbReference type="Proteomes" id="UP000007161">
    <property type="component" value="Chromosome"/>
</dbReference>
<proteinExistence type="inferred from homology"/>
<evidence type="ECO:0000256" key="3">
    <source>
        <dbReference type="ARBA" id="ARBA00022692"/>
    </source>
</evidence>
<evidence type="ECO:0000313" key="10">
    <source>
        <dbReference type="EMBL" id="AEX85788.1"/>
    </source>
</evidence>
<dbReference type="EMBL" id="CP003257">
    <property type="protein sequence ID" value="AEX85788.1"/>
    <property type="molecule type" value="Genomic_DNA"/>
</dbReference>
<reference evidence="10 11" key="1">
    <citation type="journal article" date="2012" name="J. Bacteriol.">
        <title>Complete Genome Sequence of the Thermophilic, Piezophilic, Heterotrophic Bacterium Marinitoga piezophila KA3.</title>
        <authorList>
            <person name="Lucas S."/>
            <person name="Han J."/>
            <person name="Lapidus A."/>
            <person name="Cheng J.F."/>
            <person name="Goodwin L.A."/>
            <person name="Pitluck S."/>
            <person name="Peters L."/>
            <person name="Mikhailova N."/>
            <person name="Teshima H."/>
            <person name="Detter J.C."/>
            <person name="Han C."/>
            <person name="Tapia R."/>
            <person name="Land M."/>
            <person name="Hauser L."/>
            <person name="Kyrpides N.C."/>
            <person name="Ivanova N."/>
            <person name="Pagani I."/>
            <person name="Vannier P."/>
            <person name="Oger P."/>
            <person name="Bartlett D.H."/>
            <person name="Noll K.M."/>
            <person name="Woyke T."/>
            <person name="Jebbar M."/>
        </authorList>
    </citation>
    <scope>NUCLEOTIDE SEQUENCE [LARGE SCALE GENOMIC DNA]</scope>
    <source>
        <strain evidence="11">DSM 14283 / JCM 11233 / KA3</strain>
    </source>
</reference>
<dbReference type="PANTHER" id="PTHR30572">
    <property type="entry name" value="MEMBRANE COMPONENT OF TRANSPORTER-RELATED"/>
    <property type="match status" value="1"/>
</dbReference>
<accession>H2J3H2</accession>
<organism evidence="10 11">
    <name type="scientific">Marinitoga piezophila (strain DSM 14283 / JCM 11233 / KA3)</name>
    <dbReference type="NCBI Taxonomy" id="443254"/>
    <lineage>
        <taxon>Bacteria</taxon>
        <taxon>Thermotogati</taxon>
        <taxon>Thermotogota</taxon>
        <taxon>Thermotogae</taxon>
        <taxon>Petrotogales</taxon>
        <taxon>Petrotogaceae</taxon>
        <taxon>Marinitoga</taxon>
    </lineage>
</organism>
<feature type="domain" description="MacB-like periplasmic core" evidence="9">
    <location>
        <begin position="20"/>
        <end position="234"/>
    </location>
</feature>
<evidence type="ECO:0000256" key="6">
    <source>
        <dbReference type="ARBA" id="ARBA00038076"/>
    </source>
</evidence>
<evidence type="ECO:0000259" key="9">
    <source>
        <dbReference type="Pfam" id="PF12704"/>
    </source>
</evidence>
<dbReference type="GO" id="GO:0022857">
    <property type="term" value="F:transmembrane transporter activity"/>
    <property type="evidence" value="ECO:0007669"/>
    <property type="project" value="TreeGrafter"/>
</dbReference>
<reference evidence="11" key="2">
    <citation type="submission" date="2012-01" db="EMBL/GenBank/DDBJ databases">
        <title>Complete sequence of chromosome of Marinitoga piezophila KA3.</title>
        <authorList>
            <person name="Lucas S."/>
            <person name="Han J."/>
            <person name="Lapidus A."/>
            <person name="Cheng J.-F."/>
            <person name="Goodwin L."/>
            <person name="Pitluck S."/>
            <person name="Peters L."/>
            <person name="Mikhailova N."/>
            <person name="Teshima H."/>
            <person name="Detter J.C."/>
            <person name="Han C."/>
            <person name="Tapia R."/>
            <person name="Land M."/>
            <person name="Hauser L."/>
            <person name="Kyrpides N."/>
            <person name="Ivanova N."/>
            <person name="Pagani I."/>
            <person name="Jebbar M."/>
            <person name="Vannier P."/>
            <person name="Oger P."/>
            <person name="Cario A."/>
            <person name="Bartlett D."/>
            <person name="Noll K.M."/>
            <person name="Woyke T."/>
        </authorList>
    </citation>
    <scope>NUCLEOTIDE SEQUENCE [LARGE SCALE GENOMIC DNA]</scope>
    <source>
        <strain evidence="11">DSM 14283 / JCM 11233 / KA3</strain>
    </source>
</reference>
<evidence type="ECO:0000259" key="8">
    <source>
        <dbReference type="Pfam" id="PF02687"/>
    </source>
</evidence>
<keyword evidence="4 7" id="KW-1133">Transmembrane helix</keyword>
<dbReference type="Pfam" id="PF02687">
    <property type="entry name" value="FtsX"/>
    <property type="match status" value="1"/>
</dbReference>
<dbReference type="PANTHER" id="PTHR30572:SF4">
    <property type="entry name" value="ABC TRANSPORTER PERMEASE YTRF"/>
    <property type="match status" value="1"/>
</dbReference>
<dbReference type="HOGENOM" id="CLU_000604_8_0_0"/>
<keyword evidence="10" id="KW-0449">Lipoprotein</keyword>
<evidence type="ECO:0000256" key="1">
    <source>
        <dbReference type="ARBA" id="ARBA00004651"/>
    </source>
</evidence>
<feature type="transmembrane region" description="Helical" evidence="7">
    <location>
        <begin position="313"/>
        <end position="338"/>
    </location>
</feature>
<comment type="subcellular location">
    <subcellularLocation>
        <location evidence="1">Cell membrane</location>
        <topology evidence="1">Multi-pass membrane protein</topology>
    </subcellularLocation>
</comment>
<dbReference type="GO" id="GO:0005886">
    <property type="term" value="C:plasma membrane"/>
    <property type="evidence" value="ECO:0007669"/>
    <property type="project" value="UniProtKB-SubCell"/>
</dbReference>
<keyword evidence="2" id="KW-1003">Cell membrane</keyword>
<evidence type="ECO:0000256" key="5">
    <source>
        <dbReference type="ARBA" id="ARBA00023136"/>
    </source>
</evidence>
<name>H2J3H2_MARPK</name>
<keyword evidence="11" id="KW-1185">Reference proteome</keyword>
<dbReference type="RefSeq" id="WP_014296859.1">
    <property type="nucleotide sequence ID" value="NC_016751.1"/>
</dbReference>
<feature type="transmembrane region" description="Helical" evidence="7">
    <location>
        <begin position="21"/>
        <end position="41"/>
    </location>
</feature>
<evidence type="ECO:0000256" key="7">
    <source>
        <dbReference type="SAM" id="Phobius"/>
    </source>
</evidence>
<dbReference type="InterPro" id="IPR025857">
    <property type="entry name" value="MacB_PCD"/>
</dbReference>
<dbReference type="OrthoDB" id="9770036at2"/>
<dbReference type="STRING" id="443254.Marpi_1388"/>
<comment type="similarity">
    <text evidence="6">Belongs to the ABC-4 integral membrane protein family.</text>
</comment>
<dbReference type="eggNOG" id="COG0577">
    <property type="taxonomic scope" value="Bacteria"/>
</dbReference>
<dbReference type="InterPro" id="IPR003838">
    <property type="entry name" value="ABC3_permease_C"/>
</dbReference>
<dbReference type="AlphaFoldDB" id="H2J3H2"/>
<keyword evidence="5 7" id="KW-0472">Membrane</keyword>
<sequence>MIIEMIKEAFRSLFGNKMRSFLSMLGIIIGVMAVIVVLSLGNGATYSVKKDIESIGSNIIIAYAYSPKEKITIKELETFKKNSQYISEITPNISSFAEASYRKNKFPGQTFGTTNDFIKLYKLEILQGRLINDADNKARLMVAMIGENIAQKLFKHEFPIGKYIKLKIKDRVIKLKVVGVLKKKDINMFLNVANSIFIPYTTLIERILKTNAINEFFAKAKNGAVIEQAKAEIQFFLKNKIKDKKYFEIYSQTEMLGTVNEITNMLNLVFGIVAGISLLVGGIGIMNIMLVSVTERTREIGIKKAIGATNANILMQFLTESIFLTTVAGIIGLIIGLYVSKGIGILIKITPFFDINQIIMTVLISMSIGLFFGVSPAVKASKLNPVDSLRYE</sequence>
<evidence type="ECO:0000313" key="11">
    <source>
        <dbReference type="Proteomes" id="UP000007161"/>
    </source>
</evidence>
<dbReference type="Pfam" id="PF12704">
    <property type="entry name" value="MacB_PCD"/>
    <property type="match status" value="1"/>
</dbReference>
<feature type="domain" description="ABC3 transporter permease C-terminal" evidence="8">
    <location>
        <begin position="272"/>
        <end position="385"/>
    </location>
</feature>
<gene>
    <name evidence="10" type="ordered locus">Marpi_1388</name>
</gene>
<protein>
    <submittedName>
        <fullName evidence="10">ABC-type transport system, involved in lipoprotein release, permease component</fullName>
    </submittedName>
</protein>
<keyword evidence="3 7" id="KW-0812">Transmembrane</keyword>
<evidence type="ECO:0000256" key="2">
    <source>
        <dbReference type="ARBA" id="ARBA00022475"/>
    </source>
</evidence>
<dbReference type="KEGG" id="mpz:Marpi_1388"/>